<comment type="caution">
    <text evidence="3">The sequence shown here is derived from an EMBL/GenBank/DDBJ whole genome shotgun (WGS) entry which is preliminary data.</text>
</comment>
<dbReference type="STRING" id="300112.A0A4S2KHH7"/>
<name>A0A4S2KHH7_9HYME</name>
<feature type="region of interest" description="Disordered" evidence="2">
    <location>
        <begin position="103"/>
        <end position="134"/>
    </location>
</feature>
<dbReference type="Proteomes" id="UP000310200">
    <property type="component" value="Unassembled WGS sequence"/>
</dbReference>
<dbReference type="AlphaFoldDB" id="A0A4S2KHH7"/>
<reference evidence="3 4" key="1">
    <citation type="journal article" date="2019" name="Philos. Trans. R. Soc. Lond., B, Biol. Sci.">
        <title>Ant behaviour and brain gene expression of defending hosts depend on the ecological success of the intruding social parasite.</title>
        <authorList>
            <person name="Kaur R."/>
            <person name="Stoldt M."/>
            <person name="Jongepier E."/>
            <person name="Feldmeyer B."/>
            <person name="Menzel F."/>
            <person name="Bornberg-Bauer E."/>
            <person name="Foitzik S."/>
        </authorList>
    </citation>
    <scope>NUCLEOTIDE SEQUENCE [LARGE SCALE GENOMIC DNA]</scope>
    <source>
        <tissue evidence="3">Whole body</tissue>
    </source>
</reference>
<feature type="non-terminal residue" evidence="3">
    <location>
        <position position="1"/>
    </location>
</feature>
<keyword evidence="4" id="KW-1185">Reference proteome</keyword>
<gene>
    <name evidence="3" type="ORF">DBV15_11550</name>
</gene>
<evidence type="ECO:0000313" key="3">
    <source>
        <dbReference type="EMBL" id="TGZ48700.1"/>
    </source>
</evidence>
<accession>A0A4S2KHH7</accession>
<keyword evidence="1" id="KW-0175">Coiled coil</keyword>
<evidence type="ECO:0000256" key="1">
    <source>
        <dbReference type="SAM" id="Coils"/>
    </source>
</evidence>
<sequence length="187" mass="19670">AKKPKKDNRKAPDYAADTLGPALFSTPDIIRRVGSNSDGKVTDNLATPTTPSTSFATVIATSGSSIGSISTAVSLNIGISADSNVVQNTSNLADKKTIFNASEQSVQPEPQLNFDGGNSIIPGSENEQKSESKASLTEELQPSLDTGGIEGEEHLLATLEMEANKFEELLAEALLLQEELGVDLAEH</sequence>
<proteinExistence type="predicted"/>
<feature type="non-terminal residue" evidence="3">
    <location>
        <position position="187"/>
    </location>
</feature>
<evidence type="ECO:0000256" key="2">
    <source>
        <dbReference type="SAM" id="MobiDB-lite"/>
    </source>
</evidence>
<protein>
    <submittedName>
        <fullName evidence="3">Death-inducer obliterator 1</fullName>
    </submittedName>
</protein>
<dbReference type="EMBL" id="QBLH01002346">
    <property type="protein sequence ID" value="TGZ48700.1"/>
    <property type="molecule type" value="Genomic_DNA"/>
</dbReference>
<evidence type="ECO:0000313" key="4">
    <source>
        <dbReference type="Proteomes" id="UP000310200"/>
    </source>
</evidence>
<organism evidence="3 4">
    <name type="scientific">Temnothorax longispinosus</name>
    <dbReference type="NCBI Taxonomy" id="300112"/>
    <lineage>
        <taxon>Eukaryota</taxon>
        <taxon>Metazoa</taxon>
        <taxon>Ecdysozoa</taxon>
        <taxon>Arthropoda</taxon>
        <taxon>Hexapoda</taxon>
        <taxon>Insecta</taxon>
        <taxon>Pterygota</taxon>
        <taxon>Neoptera</taxon>
        <taxon>Endopterygota</taxon>
        <taxon>Hymenoptera</taxon>
        <taxon>Apocrita</taxon>
        <taxon>Aculeata</taxon>
        <taxon>Formicoidea</taxon>
        <taxon>Formicidae</taxon>
        <taxon>Myrmicinae</taxon>
        <taxon>Temnothorax</taxon>
    </lineage>
</organism>
<feature type="coiled-coil region" evidence="1">
    <location>
        <begin position="149"/>
        <end position="179"/>
    </location>
</feature>